<reference evidence="3 4" key="1">
    <citation type="submission" date="2020-04" db="EMBL/GenBank/DDBJ databases">
        <title>Thermobifida alba genome sequencing and assembly.</title>
        <authorList>
            <person name="Luzics S."/>
            <person name="Horvath B."/>
            <person name="Nagy I."/>
            <person name="Toth A."/>
            <person name="Nagy I."/>
            <person name="Kukolya J."/>
        </authorList>
    </citation>
    <scope>NUCLEOTIDE SEQUENCE [LARGE SCALE GENOMIC DNA]</scope>
    <source>
        <strain evidence="3 4">DSM 43795</strain>
    </source>
</reference>
<dbReference type="InterPro" id="IPR042099">
    <property type="entry name" value="ANL_N_sf"/>
</dbReference>
<keyword evidence="4" id="KW-1185">Reference proteome</keyword>
<dbReference type="EMBL" id="CP051627">
    <property type="protein sequence ID" value="UPT20347.1"/>
    <property type="molecule type" value="Genomic_DNA"/>
</dbReference>
<dbReference type="InterPro" id="IPR045851">
    <property type="entry name" value="AMP-bd_C_sf"/>
</dbReference>
<evidence type="ECO:0000259" key="1">
    <source>
        <dbReference type="Pfam" id="PF00501"/>
    </source>
</evidence>
<evidence type="ECO:0000313" key="3">
    <source>
        <dbReference type="EMBL" id="UPT20347.1"/>
    </source>
</evidence>
<dbReference type="Pfam" id="PF13193">
    <property type="entry name" value="AMP-binding_C"/>
    <property type="match status" value="1"/>
</dbReference>
<feature type="domain" description="AMP-dependent synthetase/ligase" evidence="1">
    <location>
        <begin position="32"/>
        <end position="398"/>
    </location>
</feature>
<feature type="domain" description="AMP-binding enzyme C-terminal" evidence="2">
    <location>
        <begin position="449"/>
        <end position="524"/>
    </location>
</feature>
<organism evidence="3 4">
    <name type="scientific">Thermobifida alba</name>
    <name type="common">Thermomonospora alba</name>
    <dbReference type="NCBI Taxonomy" id="53522"/>
    <lineage>
        <taxon>Bacteria</taxon>
        <taxon>Bacillati</taxon>
        <taxon>Actinomycetota</taxon>
        <taxon>Actinomycetes</taxon>
        <taxon>Streptosporangiales</taxon>
        <taxon>Nocardiopsidaceae</taxon>
        <taxon>Thermobifida</taxon>
    </lineage>
</organism>
<dbReference type="InterPro" id="IPR020845">
    <property type="entry name" value="AMP-binding_CS"/>
</dbReference>
<proteinExistence type="predicted"/>
<accession>A0ABY4KY36</accession>
<dbReference type="PANTHER" id="PTHR43767">
    <property type="entry name" value="LONG-CHAIN-FATTY-ACID--COA LIGASE"/>
    <property type="match status" value="1"/>
</dbReference>
<evidence type="ECO:0000313" key="4">
    <source>
        <dbReference type="Proteomes" id="UP000832041"/>
    </source>
</evidence>
<dbReference type="SUPFAM" id="SSF56801">
    <property type="entry name" value="Acetyl-CoA synthetase-like"/>
    <property type="match status" value="1"/>
</dbReference>
<dbReference type="InterPro" id="IPR050237">
    <property type="entry name" value="ATP-dep_AMP-bd_enzyme"/>
</dbReference>
<dbReference type="PANTHER" id="PTHR43767:SF1">
    <property type="entry name" value="NONRIBOSOMAL PEPTIDE SYNTHASE PES1 (EUROFUNG)-RELATED"/>
    <property type="match status" value="1"/>
</dbReference>
<dbReference type="Pfam" id="PF00501">
    <property type="entry name" value="AMP-binding"/>
    <property type="match status" value="1"/>
</dbReference>
<dbReference type="Gene3D" id="3.40.50.12780">
    <property type="entry name" value="N-terminal domain of ligase-like"/>
    <property type="match status" value="1"/>
</dbReference>
<name>A0ABY4KY36_THEAE</name>
<dbReference type="Gene3D" id="3.30.300.30">
    <property type="match status" value="1"/>
</dbReference>
<dbReference type="Proteomes" id="UP000832041">
    <property type="component" value="Chromosome"/>
</dbReference>
<evidence type="ECO:0000259" key="2">
    <source>
        <dbReference type="Pfam" id="PF13193"/>
    </source>
</evidence>
<dbReference type="RefSeq" id="WP_282573858.1">
    <property type="nucleotide sequence ID" value="NZ_BAABEB010000012.1"/>
</dbReference>
<protein>
    <submittedName>
        <fullName evidence="3">AMP-binding protein</fullName>
    </submittedName>
</protein>
<gene>
    <name evidence="3" type="ORF">FOF52_04695</name>
</gene>
<dbReference type="InterPro" id="IPR025110">
    <property type="entry name" value="AMP-bd_C"/>
</dbReference>
<dbReference type="PROSITE" id="PS00455">
    <property type="entry name" value="AMP_BINDING"/>
    <property type="match status" value="1"/>
</dbReference>
<dbReference type="InterPro" id="IPR000873">
    <property type="entry name" value="AMP-dep_synth/lig_dom"/>
</dbReference>
<sequence length="540" mass="57387">MEQDWTPWPEEVAAEYRRAGYWRDQTLDALLREGARRHGARTALVSPSGRLDYAGLDARVDRLAAGLAALPLHPGERVLVQLPNCEEYVTVLFALLRLGAVPVLVLPSLGRAEVVALARLSGAAAHVVAAGRGVRDPRLLAEETARACPTLRHVVVAGEPGADRHHGVAGLAASAGPVPEAPPGRAEDPALLLLSGGTTGVPKLIPRTHADYGYNARASAEVCGLHGGSVYLAVLPAAHNFTMVSPGILGTVAAGGTVVLCPDPSPTTAFSLVEAERVTITALVPALLPHWLDEAARTRRDLSSLEVLQVGGSRLDEATARRVRPELGCRLQQVFGMAEGLNNYTPLDAPDDVVCTTQGRPLSPADEIRVVDEEDRPVPAGTPGELLVRGPYTLRGYYRAREQDAARFTPDGFYRTGDLVRRTADGDLVVVGRVKDQVNRAGEKVAAVEVEEHLLALPGVRAAAVVGAPDPHLGERTVAFVVTDGPCPPQEQVRRALLERGLAPFKVPDELRGLPSLPLTGIGKVDKKRLRELLADSPAP</sequence>